<name>A0A4Z2HUK8_9TELE</name>
<proteinExistence type="predicted"/>
<keyword evidence="3" id="KW-1185">Reference proteome</keyword>
<feature type="compositionally biased region" description="Polar residues" evidence="1">
    <location>
        <begin position="9"/>
        <end position="20"/>
    </location>
</feature>
<dbReference type="EMBL" id="SRLO01000174">
    <property type="protein sequence ID" value="TNN69519.1"/>
    <property type="molecule type" value="Genomic_DNA"/>
</dbReference>
<feature type="region of interest" description="Disordered" evidence="1">
    <location>
        <begin position="1"/>
        <end position="22"/>
    </location>
</feature>
<protein>
    <submittedName>
        <fullName evidence="2">Uncharacterized protein</fullName>
    </submittedName>
</protein>
<dbReference type="Proteomes" id="UP000314294">
    <property type="component" value="Unassembled WGS sequence"/>
</dbReference>
<sequence length="213" mass="22563">MQPQRKRSLSTPQGAHNSVHLTDIRTAKGYRLTSSPLIDCLGRWEPARAAHSRPQRAVALGRTTGPGCSRGKRSPLTACSRRQRLTCPAYVITLLFELRQAGPTSSSSPSSGSDFLSVFPSRELTSISCVVSLPLSSIVESICLLLYLSSSSSSSSSSSTSSPSLKLSSRLSVTSSYVLSSSLSSRLPPSSLVIVPLSSRWSSGSEYPSGPSP</sequence>
<organism evidence="2 3">
    <name type="scientific">Liparis tanakae</name>
    <name type="common">Tanaka's snailfish</name>
    <dbReference type="NCBI Taxonomy" id="230148"/>
    <lineage>
        <taxon>Eukaryota</taxon>
        <taxon>Metazoa</taxon>
        <taxon>Chordata</taxon>
        <taxon>Craniata</taxon>
        <taxon>Vertebrata</taxon>
        <taxon>Euteleostomi</taxon>
        <taxon>Actinopterygii</taxon>
        <taxon>Neopterygii</taxon>
        <taxon>Teleostei</taxon>
        <taxon>Neoteleostei</taxon>
        <taxon>Acanthomorphata</taxon>
        <taxon>Eupercaria</taxon>
        <taxon>Perciformes</taxon>
        <taxon>Cottioidei</taxon>
        <taxon>Cottales</taxon>
        <taxon>Liparidae</taxon>
        <taxon>Liparis</taxon>
    </lineage>
</organism>
<gene>
    <name evidence="2" type="ORF">EYF80_020165</name>
</gene>
<accession>A0A4Z2HUK8</accession>
<evidence type="ECO:0000313" key="2">
    <source>
        <dbReference type="EMBL" id="TNN69519.1"/>
    </source>
</evidence>
<feature type="region of interest" description="Disordered" evidence="1">
    <location>
        <begin position="151"/>
        <end position="170"/>
    </location>
</feature>
<dbReference type="AlphaFoldDB" id="A0A4Z2HUK8"/>
<evidence type="ECO:0000256" key="1">
    <source>
        <dbReference type="SAM" id="MobiDB-lite"/>
    </source>
</evidence>
<comment type="caution">
    <text evidence="2">The sequence shown here is derived from an EMBL/GenBank/DDBJ whole genome shotgun (WGS) entry which is preliminary data.</text>
</comment>
<evidence type="ECO:0000313" key="3">
    <source>
        <dbReference type="Proteomes" id="UP000314294"/>
    </source>
</evidence>
<reference evidence="2 3" key="1">
    <citation type="submission" date="2019-03" db="EMBL/GenBank/DDBJ databases">
        <title>First draft genome of Liparis tanakae, snailfish: a comprehensive survey of snailfish specific genes.</title>
        <authorList>
            <person name="Kim W."/>
            <person name="Song I."/>
            <person name="Jeong J.-H."/>
            <person name="Kim D."/>
            <person name="Kim S."/>
            <person name="Ryu S."/>
            <person name="Song J.Y."/>
            <person name="Lee S.K."/>
        </authorList>
    </citation>
    <scope>NUCLEOTIDE SEQUENCE [LARGE SCALE GENOMIC DNA]</scope>
    <source>
        <tissue evidence="2">Muscle</tissue>
    </source>
</reference>